<proteinExistence type="predicted"/>
<keyword evidence="5" id="KW-1185">Reference proteome</keyword>
<reference evidence="4 5" key="1">
    <citation type="submission" date="2021-05" db="EMBL/GenBank/DDBJ databases">
        <title>Kineosporia and Streptomyces sp. nov. two new marine actinobacteria isolated from Coral.</title>
        <authorList>
            <person name="Buangrab K."/>
            <person name="Sutthacheep M."/>
            <person name="Yeemin T."/>
            <person name="Harunari E."/>
            <person name="Igarashi Y."/>
            <person name="Kanchanasin P."/>
            <person name="Tanasupawat S."/>
            <person name="Phongsopitanun W."/>
        </authorList>
    </citation>
    <scope>NUCLEOTIDE SEQUENCE [LARGE SCALE GENOMIC DNA]</scope>
    <source>
        <strain evidence="4 5">J2-2</strain>
    </source>
</reference>
<keyword evidence="2" id="KW-1133">Transmembrane helix</keyword>
<dbReference type="Pfam" id="PF00990">
    <property type="entry name" value="GGDEF"/>
    <property type="match status" value="1"/>
</dbReference>
<evidence type="ECO:0000313" key="5">
    <source>
        <dbReference type="Proteomes" id="UP001197247"/>
    </source>
</evidence>
<keyword evidence="2" id="KW-0812">Transmembrane</keyword>
<dbReference type="InterPro" id="IPR050469">
    <property type="entry name" value="Diguanylate_Cyclase"/>
</dbReference>
<dbReference type="EMBL" id="JAHBAY010000001">
    <property type="protein sequence ID" value="MBT0767383.1"/>
    <property type="molecule type" value="Genomic_DNA"/>
</dbReference>
<dbReference type="NCBIfam" id="TIGR00254">
    <property type="entry name" value="GGDEF"/>
    <property type="match status" value="1"/>
</dbReference>
<feature type="transmembrane region" description="Helical" evidence="2">
    <location>
        <begin position="146"/>
        <end position="166"/>
    </location>
</feature>
<dbReference type="RefSeq" id="WP_214153279.1">
    <property type="nucleotide sequence ID" value="NZ_JAHBAY010000001.1"/>
</dbReference>
<feature type="transmembrane region" description="Helical" evidence="2">
    <location>
        <begin position="71"/>
        <end position="93"/>
    </location>
</feature>
<organism evidence="4 5">
    <name type="scientific">Kineosporia corallincola</name>
    <dbReference type="NCBI Taxonomy" id="2835133"/>
    <lineage>
        <taxon>Bacteria</taxon>
        <taxon>Bacillati</taxon>
        <taxon>Actinomycetota</taxon>
        <taxon>Actinomycetes</taxon>
        <taxon>Kineosporiales</taxon>
        <taxon>Kineosporiaceae</taxon>
        <taxon>Kineosporia</taxon>
    </lineage>
</organism>
<feature type="region of interest" description="Disordered" evidence="1">
    <location>
        <begin position="338"/>
        <end position="373"/>
    </location>
</feature>
<evidence type="ECO:0000256" key="2">
    <source>
        <dbReference type="SAM" id="Phobius"/>
    </source>
</evidence>
<feature type="domain" description="GGDEF" evidence="3">
    <location>
        <begin position="215"/>
        <end position="350"/>
    </location>
</feature>
<dbReference type="SMART" id="SM00267">
    <property type="entry name" value="GGDEF"/>
    <property type="match status" value="1"/>
</dbReference>
<feature type="transmembrane region" description="Helical" evidence="2">
    <location>
        <begin position="46"/>
        <end position="64"/>
    </location>
</feature>
<dbReference type="CDD" id="cd01949">
    <property type="entry name" value="GGDEF"/>
    <property type="match status" value="1"/>
</dbReference>
<evidence type="ECO:0000256" key="1">
    <source>
        <dbReference type="SAM" id="MobiDB-lite"/>
    </source>
</evidence>
<dbReference type="PANTHER" id="PTHR45138:SF9">
    <property type="entry name" value="DIGUANYLATE CYCLASE DGCM-RELATED"/>
    <property type="match status" value="1"/>
</dbReference>
<dbReference type="SUPFAM" id="SSF55073">
    <property type="entry name" value="Nucleotide cyclase"/>
    <property type="match status" value="1"/>
</dbReference>
<feature type="transmembrane region" description="Helical" evidence="2">
    <location>
        <begin position="121"/>
        <end position="140"/>
    </location>
</feature>
<gene>
    <name evidence="4" type="ORF">KIH74_00520</name>
</gene>
<protein>
    <submittedName>
        <fullName evidence="4">GGDEF domain-containing protein</fullName>
    </submittedName>
</protein>
<accession>A0ABS5TB72</accession>
<dbReference type="PROSITE" id="PS50887">
    <property type="entry name" value="GGDEF"/>
    <property type="match status" value="1"/>
</dbReference>
<sequence length="373" mass="38814">MDWARSGLAARNPRAAALTAFWIFLLSAAAVPLSSLDMPESPAQRAMSFGAPVVLLGLATVLITRRLPVTWLNVLLLVAPILGLAVVVTLNLATQDSSAGAQVMLCLPALFAATHLRPPGALLVAVSCSMGDALVVGVLRPDSRGLLDWFQISLVIGLMTGILVLAGQRQDRLVALLQGQASRDPLTGLVTRRVLDEAMHRAVLPPVPRQGRSCAGAALVLLDLDHFKTINDTHGHPIGDDALVHLAGLLGGDAAPGAVIARLGGDEMAVLLPEFPADEAVRWAQGLLTRVLSHPLPLAGDGTELPLSVSIGVGHAGPGPTPLRDLYAAADASLYEAKRAGRGRVGPPHTAAPGRPGTGAPVPEQPERRLHRG</sequence>
<evidence type="ECO:0000259" key="3">
    <source>
        <dbReference type="PROSITE" id="PS50887"/>
    </source>
</evidence>
<dbReference type="Proteomes" id="UP001197247">
    <property type="component" value="Unassembled WGS sequence"/>
</dbReference>
<dbReference type="InterPro" id="IPR043128">
    <property type="entry name" value="Rev_trsase/Diguanyl_cyclase"/>
</dbReference>
<dbReference type="Gene3D" id="3.30.70.270">
    <property type="match status" value="1"/>
</dbReference>
<evidence type="ECO:0000313" key="4">
    <source>
        <dbReference type="EMBL" id="MBT0767383.1"/>
    </source>
</evidence>
<keyword evidence="2" id="KW-0472">Membrane</keyword>
<dbReference type="PANTHER" id="PTHR45138">
    <property type="entry name" value="REGULATORY COMPONENTS OF SENSORY TRANSDUCTION SYSTEM"/>
    <property type="match status" value="1"/>
</dbReference>
<comment type="caution">
    <text evidence="4">The sequence shown here is derived from an EMBL/GenBank/DDBJ whole genome shotgun (WGS) entry which is preliminary data.</text>
</comment>
<name>A0ABS5TB72_9ACTN</name>
<dbReference type="InterPro" id="IPR029787">
    <property type="entry name" value="Nucleotide_cyclase"/>
</dbReference>
<dbReference type="InterPro" id="IPR000160">
    <property type="entry name" value="GGDEF_dom"/>
</dbReference>